<proteinExistence type="inferred from homology"/>
<feature type="compositionally biased region" description="Basic and acidic residues" evidence="9">
    <location>
        <begin position="1560"/>
        <end position="1574"/>
    </location>
</feature>
<evidence type="ECO:0000313" key="13">
    <source>
        <dbReference type="EnsemblMetazoa" id="XP_026299207"/>
    </source>
</evidence>
<feature type="compositionally biased region" description="Polar residues" evidence="9">
    <location>
        <begin position="1221"/>
        <end position="1230"/>
    </location>
</feature>
<dbReference type="PROSITE" id="PS51873">
    <property type="entry name" value="TRIAD"/>
    <property type="match status" value="1"/>
</dbReference>
<dbReference type="SMART" id="SM00547">
    <property type="entry name" value="ZnF_RBZ"/>
    <property type="match status" value="1"/>
</dbReference>
<feature type="compositionally biased region" description="Basic and acidic residues" evidence="9">
    <location>
        <begin position="644"/>
        <end position="760"/>
    </location>
</feature>
<dbReference type="GO" id="GO:0071797">
    <property type="term" value="C:LUBAC complex"/>
    <property type="evidence" value="ECO:0007669"/>
    <property type="project" value="InterPro"/>
</dbReference>
<dbReference type="InterPro" id="IPR002867">
    <property type="entry name" value="IBR_dom"/>
</dbReference>
<dbReference type="Proteomes" id="UP000005203">
    <property type="component" value="Linkage group LG10"/>
</dbReference>
<dbReference type="GO" id="GO:0097039">
    <property type="term" value="P:protein linear polyubiquitination"/>
    <property type="evidence" value="ECO:0007669"/>
    <property type="project" value="TreeGrafter"/>
</dbReference>
<keyword evidence="6" id="KW-0833">Ubl conjugation pathway</keyword>
<feature type="compositionally biased region" description="Basic and acidic residues" evidence="9">
    <location>
        <begin position="2786"/>
        <end position="2797"/>
    </location>
</feature>
<feature type="compositionally biased region" description="Polar residues" evidence="9">
    <location>
        <begin position="2991"/>
        <end position="3014"/>
    </location>
</feature>
<feature type="compositionally biased region" description="Polar residues" evidence="9">
    <location>
        <begin position="1894"/>
        <end position="1912"/>
    </location>
</feature>
<organism evidence="13">
    <name type="scientific">Apis mellifera</name>
    <name type="common">Honeybee</name>
    <dbReference type="NCBI Taxonomy" id="7460"/>
    <lineage>
        <taxon>Eukaryota</taxon>
        <taxon>Metazoa</taxon>
        <taxon>Ecdysozoa</taxon>
        <taxon>Arthropoda</taxon>
        <taxon>Hexapoda</taxon>
        <taxon>Insecta</taxon>
        <taxon>Pterygota</taxon>
        <taxon>Neoptera</taxon>
        <taxon>Endopterygota</taxon>
        <taxon>Hymenoptera</taxon>
        <taxon>Apocrita</taxon>
        <taxon>Aculeata</taxon>
        <taxon>Apoidea</taxon>
        <taxon>Anthophila</taxon>
        <taxon>Apidae</taxon>
        <taxon>Apis</taxon>
    </lineage>
</organism>
<feature type="compositionally biased region" description="Basic and acidic residues" evidence="9">
    <location>
        <begin position="542"/>
        <end position="552"/>
    </location>
</feature>
<feature type="domain" description="RING-type" evidence="12">
    <location>
        <begin position="3423"/>
        <end position="3650"/>
    </location>
</feature>
<evidence type="ECO:0000256" key="1">
    <source>
        <dbReference type="ARBA" id="ARBA00008278"/>
    </source>
</evidence>
<dbReference type="PANTHER" id="PTHR16004">
    <property type="entry name" value="RING FINGER PROTEIN 31-RELATED"/>
    <property type="match status" value="1"/>
</dbReference>
<dbReference type="InterPro" id="IPR041031">
    <property type="entry name" value="RNF31_C"/>
</dbReference>
<feature type="region of interest" description="Disordered" evidence="9">
    <location>
        <begin position="1436"/>
        <end position="1596"/>
    </location>
</feature>
<feature type="compositionally biased region" description="Low complexity" evidence="9">
    <location>
        <begin position="1993"/>
        <end position="2007"/>
    </location>
</feature>
<dbReference type="Gene3D" id="2.30.30.380">
    <property type="entry name" value="Zn-finger domain of Sec23/24"/>
    <property type="match status" value="1"/>
</dbReference>
<feature type="compositionally biased region" description="Low complexity" evidence="9">
    <location>
        <begin position="391"/>
        <end position="421"/>
    </location>
</feature>
<dbReference type="InterPro" id="IPR001841">
    <property type="entry name" value="Znf_RING"/>
</dbReference>
<dbReference type="GO" id="GO:0070530">
    <property type="term" value="F:K63-linked polyubiquitin modification-dependent protein binding"/>
    <property type="evidence" value="ECO:0007669"/>
    <property type="project" value="TreeGrafter"/>
</dbReference>
<keyword evidence="5 8" id="KW-0863">Zinc-finger</keyword>
<dbReference type="GO" id="GO:0061630">
    <property type="term" value="F:ubiquitin protein ligase activity"/>
    <property type="evidence" value="ECO:0007669"/>
    <property type="project" value="TreeGrafter"/>
</dbReference>
<accession>A0A7M7MQ06</accession>
<evidence type="ECO:0000256" key="6">
    <source>
        <dbReference type="ARBA" id="ARBA00022786"/>
    </source>
</evidence>
<feature type="compositionally biased region" description="Basic and acidic residues" evidence="9">
    <location>
        <begin position="1510"/>
        <end position="1533"/>
    </location>
</feature>
<evidence type="ECO:0000259" key="10">
    <source>
        <dbReference type="PROSITE" id="PS50089"/>
    </source>
</evidence>
<feature type="region of interest" description="Disordered" evidence="9">
    <location>
        <begin position="366"/>
        <end position="586"/>
    </location>
</feature>
<evidence type="ECO:0000256" key="2">
    <source>
        <dbReference type="ARBA" id="ARBA00022679"/>
    </source>
</evidence>
<feature type="region of interest" description="Disordered" evidence="9">
    <location>
        <begin position="1666"/>
        <end position="1685"/>
    </location>
</feature>
<dbReference type="Gene3D" id="1.10.8.10">
    <property type="entry name" value="DNA helicase RuvA subunit, C-terminal domain"/>
    <property type="match status" value="1"/>
</dbReference>
<feature type="compositionally biased region" description="Pro residues" evidence="9">
    <location>
        <begin position="279"/>
        <end position="290"/>
    </location>
</feature>
<evidence type="ECO:0000256" key="3">
    <source>
        <dbReference type="ARBA" id="ARBA00022723"/>
    </source>
</evidence>
<dbReference type="GO" id="GO:0008270">
    <property type="term" value="F:zinc ion binding"/>
    <property type="evidence" value="ECO:0007669"/>
    <property type="project" value="UniProtKB-KW"/>
</dbReference>
<dbReference type="RefSeq" id="XP_026299207.1">
    <property type="nucleotide sequence ID" value="XM_026443422.1"/>
</dbReference>
<feature type="region of interest" description="Disordered" evidence="9">
    <location>
        <begin position="2987"/>
        <end position="3062"/>
    </location>
</feature>
<dbReference type="CDD" id="cd16631">
    <property type="entry name" value="mRING-HC-C4C4_RBR_HOIP"/>
    <property type="match status" value="1"/>
</dbReference>
<dbReference type="CTD" id="33950"/>
<feature type="compositionally biased region" description="Acidic residues" evidence="9">
    <location>
        <begin position="3084"/>
        <end position="3106"/>
    </location>
</feature>
<feature type="region of interest" description="Disordered" evidence="9">
    <location>
        <begin position="1"/>
        <end position="66"/>
    </location>
</feature>
<feature type="compositionally biased region" description="Basic and acidic residues" evidence="9">
    <location>
        <begin position="1541"/>
        <end position="1551"/>
    </location>
</feature>
<dbReference type="PANTHER" id="PTHR16004:SF2">
    <property type="entry name" value="E3 UBIQUITIN-PROTEIN LIGASE LUBEL"/>
    <property type="match status" value="1"/>
</dbReference>
<feature type="compositionally biased region" description="Polar residues" evidence="9">
    <location>
        <begin position="171"/>
        <end position="183"/>
    </location>
</feature>
<feature type="compositionally biased region" description="Basic and acidic residues" evidence="9">
    <location>
        <begin position="1939"/>
        <end position="1948"/>
    </location>
</feature>
<feature type="region of interest" description="Disordered" evidence="9">
    <location>
        <begin position="247"/>
        <end position="295"/>
    </location>
</feature>
<dbReference type="SMART" id="SM00647">
    <property type="entry name" value="IBR"/>
    <property type="match status" value="2"/>
</dbReference>
<dbReference type="GO" id="GO:1990450">
    <property type="term" value="F:linear polyubiquitin binding"/>
    <property type="evidence" value="ECO:0007669"/>
    <property type="project" value="TreeGrafter"/>
</dbReference>
<feature type="region of interest" description="Disordered" evidence="9">
    <location>
        <begin position="1207"/>
        <end position="1230"/>
    </location>
</feature>
<dbReference type="Pfam" id="PF01485">
    <property type="entry name" value="IBR"/>
    <property type="match status" value="1"/>
</dbReference>
<feature type="compositionally biased region" description="Polar residues" evidence="9">
    <location>
        <begin position="837"/>
        <end position="846"/>
    </location>
</feature>
<evidence type="ECO:0000256" key="4">
    <source>
        <dbReference type="ARBA" id="ARBA00022737"/>
    </source>
</evidence>
<evidence type="ECO:0000259" key="12">
    <source>
        <dbReference type="PROSITE" id="PS51873"/>
    </source>
</evidence>
<feature type="domain" description="RING-type" evidence="10">
    <location>
        <begin position="3427"/>
        <end position="3476"/>
    </location>
</feature>
<accession>A0A8B8H5C4</accession>
<feature type="region of interest" description="Disordered" evidence="9">
    <location>
        <begin position="3159"/>
        <end position="3226"/>
    </location>
</feature>
<dbReference type="EnsemblMetazoa" id="XM_026443422">
    <property type="protein sequence ID" value="XP_026299207"/>
    <property type="gene ID" value="LOC410237"/>
</dbReference>
<dbReference type="PROSITE" id="PS01358">
    <property type="entry name" value="ZF_RANBP2_1"/>
    <property type="match status" value="1"/>
</dbReference>
<dbReference type="InterPro" id="IPR047540">
    <property type="entry name" value="BRcat_RBR_RNF31-like"/>
</dbReference>
<dbReference type="InterPro" id="IPR047541">
    <property type="entry name" value="RNF31_RBR_mRING-HC-like"/>
</dbReference>
<reference evidence="15" key="2">
    <citation type="submission" date="2025-04" db="UniProtKB">
        <authorList>
            <consortium name="RefSeq"/>
        </authorList>
    </citation>
    <scope>IDENTIFICATION</scope>
    <source>
        <strain evidence="15">DH4</strain>
        <tissue evidence="15">Whole body</tissue>
    </source>
</reference>
<evidence type="ECO:0000313" key="14">
    <source>
        <dbReference type="Proteomes" id="UP000005203"/>
    </source>
</evidence>
<keyword evidence="14" id="KW-1185">Reference proteome</keyword>
<keyword evidence="2" id="KW-0808">Transferase</keyword>
<feature type="region of interest" description="Disordered" evidence="9">
    <location>
        <begin position="2454"/>
        <end position="2485"/>
    </location>
</feature>
<feature type="region of interest" description="Disordered" evidence="9">
    <location>
        <begin position="2029"/>
        <end position="2095"/>
    </location>
</feature>
<keyword evidence="3" id="KW-0479">Metal-binding</keyword>
<evidence type="ECO:0000256" key="5">
    <source>
        <dbReference type="ARBA" id="ARBA00022771"/>
    </source>
</evidence>
<feature type="compositionally biased region" description="Polar residues" evidence="9">
    <location>
        <begin position="930"/>
        <end position="943"/>
    </location>
</feature>
<feature type="region of interest" description="Disordered" evidence="9">
    <location>
        <begin position="2623"/>
        <end position="2692"/>
    </location>
</feature>
<feature type="compositionally biased region" description="Basic residues" evidence="9">
    <location>
        <begin position="122"/>
        <end position="135"/>
    </location>
</feature>
<feature type="compositionally biased region" description="Pro residues" evidence="9">
    <location>
        <begin position="47"/>
        <end position="57"/>
    </location>
</feature>
<dbReference type="Pfam" id="PF18091">
    <property type="entry name" value="E3_UbLigase_RBR"/>
    <property type="match status" value="1"/>
</dbReference>
<dbReference type="KEGG" id="ame:410237"/>
<dbReference type="InterPro" id="IPR026254">
    <property type="entry name" value="RNF31-like"/>
</dbReference>
<dbReference type="GO" id="GO:0036435">
    <property type="term" value="F:K48-linked polyubiquitin modification-dependent protein binding"/>
    <property type="evidence" value="ECO:0007669"/>
    <property type="project" value="TreeGrafter"/>
</dbReference>
<feature type="compositionally biased region" description="Polar residues" evidence="9">
    <location>
        <begin position="2046"/>
        <end position="2065"/>
    </location>
</feature>
<feature type="region of interest" description="Disordered" evidence="9">
    <location>
        <begin position="813"/>
        <end position="848"/>
    </location>
</feature>
<feature type="compositionally biased region" description="Basic and acidic residues" evidence="9">
    <location>
        <begin position="3124"/>
        <end position="3135"/>
    </location>
</feature>
<dbReference type="InterPro" id="IPR001876">
    <property type="entry name" value="Znf_RanBP2"/>
</dbReference>
<feature type="domain" description="RanBP2-type" evidence="11">
    <location>
        <begin position="784"/>
        <end position="813"/>
    </location>
</feature>
<dbReference type="PROSITE" id="PS50199">
    <property type="entry name" value="ZF_RANBP2_2"/>
    <property type="match status" value="1"/>
</dbReference>
<feature type="region of interest" description="Disordered" evidence="9">
    <location>
        <begin position="2786"/>
        <end position="2811"/>
    </location>
</feature>
<feature type="compositionally biased region" description="Polar residues" evidence="9">
    <location>
        <begin position="1977"/>
        <end position="1992"/>
    </location>
</feature>
<feature type="compositionally biased region" description="Polar residues" evidence="9">
    <location>
        <begin position="1949"/>
        <end position="1966"/>
    </location>
</feature>
<feature type="compositionally biased region" description="Basic and acidic residues" evidence="9">
    <location>
        <begin position="564"/>
        <end position="586"/>
    </location>
</feature>
<dbReference type="CDD" id="cd19815">
    <property type="entry name" value="Bbox1_HOIP"/>
    <property type="match status" value="1"/>
</dbReference>
<dbReference type="CDD" id="cd20337">
    <property type="entry name" value="BRcat_RBR_HOIP"/>
    <property type="match status" value="1"/>
</dbReference>
<comment type="similarity">
    <text evidence="1">Belongs to the RBR family.</text>
</comment>
<reference evidence="13" key="1">
    <citation type="submission" date="2021-01" db="UniProtKB">
        <authorList>
            <consortium name="EnsemblMetazoa"/>
        </authorList>
    </citation>
    <scope>IDENTIFICATION</scope>
    <source>
        <strain evidence="13">DH4</strain>
    </source>
</reference>
<feature type="compositionally biased region" description="Acidic residues" evidence="9">
    <location>
        <begin position="422"/>
        <end position="431"/>
    </location>
</feature>
<dbReference type="PROSITE" id="PS50089">
    <property type="entry name" value="ZF_RING_2"/>
    <property type="match status" value="1"/>
</dbReference>
<feature type="compositionally biased region" description="Basic and acidic residues" evidence="9">
    <location>
        <begin position="1666"/>
        <end position="1678"/>
    </location>
</feature>
<evidence type="ECO:0000256" key="9">
    <source>
        <dbReference type="SAM" id="MobiDB-lite"/>
    </source>
</evidence>
<feature type="compositionally biased region" description="Basic and acidic residues" evidence="9">
    <location>
        <begin position="602"/>
        <end position="614"/>
    </location>
</feature>
<dbReference type="OrthoDB" id="9978677at2759"/>
<feature type="compositionally biased region" description="Low complexity" evidence="9">
    <location>
        <begin position="553"/>
        <end position="563"/>
    </location>
</feature>
<feature type="region of interest" description="Disordered" evidence="9">
    <location>
        <begin position="924"/>
        <end position="943"/>
    </location>
</feature>
<feature type="compositionally biased region" description="Basic and acidic residues" evidence="9">
    <location>
        <begin position="513"/>
        <end position="531"/>
    </location>
</feature>
<feature type="region of interest" description="Disordered" evidence="9">
    <location>
        <begin position="3076"/>
        <end position="3138"/>
    </location>
</feature>
<dbReference type="InterPro" id="IPR044066">
    <property type="entry name" value="TRIAD_supradom"/>
</dbReference>
<keyword evidence="7" id="KW-0862">Zinc</keyword>
<dbReference type="InterPro" id="IPR047542">
    <property type="entry name" value="Rcat_RBR_RNF31-like"/>
</dbReference>
<feature type="compositionally biased region" description="Basic and acidic residues" evidence="9">
    <location>
        <begin position="1852"/>
        <end position="1863"/>
    </location>
</feature>
<feature type="compositionally biased region" description="Acidic residues" evidence="9">
    <location>
        <begin position="3161"/>
        <end position="3180"/>
    </location>
</feature>
<evidence type="ECO:0000256" key="8">
    <source>
        <dbReference type="PROSITE-ProRule" id="PRU00322"/>
    </source>
</evidence>
<gene>
    <name evidence="15" type="primary">LOC410237</name>
</gene>
<feature type="compositionally biased region" description="Basic and acidic residues" evidence="9">
    <location>
        <begin position="3041"/>
        <end position="3062"/>
    </location>
</feature>
<name>A0A7M7MQ06_APIME</name>
<dbReference type="Gene3D" id="6.10.140.1100">
    <property type="match status" value="1"/>
</dbReference>
<feature type="compositionally biased region" description="Basic and acidic residues" evidence="9">
    <location>
        <begin position="2635"/>
        <end position="2647"/>
    </location>
</feature>
<keyword evidence="4" id="KW-0677">Repeat</keyword>
<evidence type="ECO:0000313" key="15">
    <source>
        <dbReference type="RefSeq" id="XP_026299207.1"/>
    </source>
</evidence>
<evidence type="ECO:0000259" key="11">
    <source>
        <dbReference type="PROSITE" id="PS50199"/>
    </source>
</evidence>
<dbReference type="InterPro" id="IPR032065">
    <property type="entry name" value="RNF31-UBA"/>
</dbReference>
<feature type="region of interest" description="Disordered" evidence="9">
    <location>
        <begin position="122"/>
        <end position="183"/>
    </location>
</feature>
<feature type="region of interest" description="Disordered" evidence="9">
    <location>
        <begin position="1852"/>
        <end position="2010"/>
    </location>
</feature>
<feature type="compositionally biased region" description="Basic and acidic residues" evidence="9">
    <location>
        <begin position="1913"/>
        <end position="1929"/>
    </location>
</feature>
<dbReference type="SUPFAM" id="SSF57850">
    <property type="entry name" value="RING/U-box"/>
    <property type="match status" value="3"/>
</dbReference>
<feature type="compositionally biased region" description="Acidic residues" evidence="9">
    <location>
        <begin position="3206"/>
        <end position="3219"/>
    </location>
</feature>
<dbReference type="GeneID" id="410237"/>
<feature type="region of interest" description="Disordered" evidence="9">
    <location>
        <begin position="1764"/>
        <end position="1792"/>
    </location>
</feature>
<dbReference type="Pfam" id="PF22191">
    <property type="entry name" value="IBR_1"/>
    <property type="match status" value="1"/>
</dbReference>
<dbReference type="InterPro" id="IPR013083">
    <property type="entry name" value="Znf_RING/FYVE/PHD"/>
</dbReference>
<dbReference type="Gene3D" id="3.30.40.10">
    <property type="entry name" value="Zinc/RING finger domain, C3HC4 (zinc finger)"/>
    <property type="match status" value="1"/>
</dbReference>
<sequence length="3831" mass="425180">MNNPGAEKWRPMAISNPSTRLRMARSMPHWVLAQQQKEMDQKQQRRPPTPPKVPPPSLSGDCGDPDYEIIEFPTRPQAQKSSHQTPAANPCKCALCGAENVYARCDTCNGNYCEACDDMNHKHPKRKSHVRRRIVSHGMATKTRPPLPPKGENLSGPPPVPPPRRNRKNAQAKSTQNQGSTNLLIERVGSLKRPLPNTARPLSATLDTKTVSKSMQSMNITTTDGPGSSTDKMSTLQERYRKYQEAMRAQDANRRRHTSSDISRDAVSTRPLSVASPKLAPPIPPPPPPRSMMQSASVCDLSSPHMWNPGIHQAQSMAHLGPGGMPIMWYPPNPQWDMSMGGSTMSLNHPAMWAYPMGYPPSQMLPPHYPGTLSRPHSPARSVKSSRRSRAASPSPSLKSRKSSLASRSRSRRSQGSPSDASSEDSGESDFDDRLSKSSRGTRRGSVSRSARQRSYHEDDRNLLNRNRRERLMSEERVTSAEDQWSESQSIKRYPMSPRGYDEFQKNSLNSRRRYDQDERRLSRVDSRLDRVQNGSYRRKRSTDDDSSDRRSSVQARSRVTSSSDDHFERSEMMVPRRRDDEAIPRRASSVRRDIINLDNLERSSRRDSRRSSIDSDTQMARKTPSRDSIFPKKIQGTEGIIDDSVRNLRSRESSQDRNVATKREPPSRKQTSSEEMERLKRASSRENVTRTPSREGVPRKIRENDEPRPVSRNQEEGREVGRSSVETEKRSEDPSKRAENERIKRVERTSSMGKEEKRGTTTSADQRNSSKDANERNTTMEIPKEEWACEHCTFINNVKDRVCVVCCKTRSSALPPSTEENVEDVPSDLSEIPKNESASNVSNPSPDLEKRISLLKISNSEESGDSVSTKSKDIAMFEDSSKVGDKPMAESSLKNESALITNDASVTSTKINEVEPIKRPMLGKIPKSHSVSTGTSPPPQSISTQTYDYLPSRGSGGFVRAASASKGLLYYEDSDGEDGERLFQEQTGYANSPDLYPRTIQDQSYLQQLIGPSRDRTRRNSIDSTHLYYRSRESSQPRYLEAGPSSQGVSTLTRQGLEIVEILREAEKHGYSTDDVQVALSQGASNPIDWLKTQWPHLVETVQVLVTTQGREMKENNIGMLSGVEAKEALRVAKGDVWKAVAMAAQRRQLKCEEIMKKGNFTMMEVVKALENNAGAEDAALFELQKNQLKPFLMRIWGPPVGVENDEAAPREDAVGGETSGSEQVTRVGTDTEARKQVMSPIVENFVALQADFQKQLAALRQLTDNWQHEKDPLNTLGNKPDNLYQVNNDDRTVLIDKNLVPRDAQDVANTVKTMENEGSMIRDNQDETKLTIQNTDTPIEKHEKNNDSAIRNLIGDKLGVENLEEDTNEKTIEGEISRDDKNNSSYEIRDARQITETMTMIENIISPNVTEDKSINYPNNNNNNNTMSLIEKEVSNQVESSWQNDRREQKEISIIDRGIKGEESKENKKEESVSSPGIEKESSYTETNDVTRSKENVKETVKMSSKVAQEKGEEPIGSRIKESETTSRKSSDPGQSGVEIDKASSKKNEPPPSQKASSDLHQRPLQVDKDSPLVEIPSIPLPCNVSDHGLPENISPMLEESARDQPQIDGIERPDLINETVEQAGSGLSQREATISAELIKAVENSFEGRNERISGNIETAGKETNRLKRGEKDTKAGSSNVIGGSRSTIITTVENGFADQSFETVLPEARQKGKESQVEALLSAMRSLPEQLLGPFVSAMQMLSSKKSSVVDAGVLDYESRKDQNSSPLPTSIDRGSIEDESAPRSVENSGKLVTEVGETTAADIEKLQEIETVRRNGRNDNNVKLTNVEGVGMEVEFNRNRIPEEEKLLANERRTETSIEHVSSQKRSPEIAVDDTNTSEKASNSEHIQRSMNEVSSIDSRASSLDIENSSHKYHISDSEIHTRNDPSTIGGERSSSKKTDNSNETRLNNASLKNESLTTDSPIRPNEAIGAQSLSSETSSSFVRDSGTSVSESSDMQMSSTTIGVRAGDDNRVKLIDASLVADNRPSAESETILGRKSLDNNHTNSTRTDASPKVSTLEENPNLVDSRVSVGPALKNSPIDPQKISEEPDNLIKNVSQDCGNIRREILKEVARKETDEGPRSVSPDSSKDLEIAQEISVDSKIVVTPINSKVDGIRPDTESSAPNISTDSNIVTREESENLEISIQPVPDNSKITSNIPLDSKTTISEIISTEISADSKIVVEEISKTLTREIPSDSDSIPKDSKITISEISRDSRSIPNEVLEDSKILYSEDSSDLKIAIPEKNSDISKNLEVSVTSNDSKSFPDKISQDLKIYTQEDSSDLKLTIVEKNPDICTDSNISNDSKSVPNEVPKDSKIVIQQVSKDCQIPIHKSSPDLNIVPEENSKTTLPATFEESHKPSQECKTPEILNKPTTIVHETSENALHVSEKVEQPISVACHVPNDKIDTPPLTCASKSVDSKEKTSKQINIRSKPEPEDNIASPLKINDIEKDTSLLLPETKTDTEIQDNSNKSIKRIDVSKLEKNNSREIRSPSTSGKVDASEPFEPIANTESTITTISSDPSISSSSPLTLYGSVVNEPNSTDTGNIPGRFVAPNNVPDISHNASNSSGVESNLNETYFAGNVPGTLNESPRDDDKSTEKDSNNNAARLYPPTWNEIGGNGIEMKRKENPGMYAGSDTSTIREDSSGIDSSRGIVACSNVNDAHTGAADVIEIKISEYPMIAVNDCAPIKVVESRSEGESIKGSRKLRTESETREIVTISGESAVVVENNETDANEVDKAVTSRGTVKERSKSPAKKIGRRRSPVKVVKKPTGIPRRNFGKVSPKGATMAKAKETAAEITRRSTPSNQKLPRKSPPKIITPRIAKNISSNEVKTSKTGSLITSPKKKEILKSVKPPTEKVATEKRSTIMNTLSKGCEQIKRSIISPAKLDKSNEVAGEKNVKGKNTLKCSFLSRIPVFTASRRLPRQTGETSWQSWRTVSGDGLNRASTKPSITQQAWRKSSSAGNSSKIGAGQKMDSDKVEGNLNGGKTVAVKTEAARTRTSGDEKGTGEKTKAAIISEKNDKEVVVIESATKGDPMVSEEVDLNDTTSSEEYELEEVSDNETSASDLVDSIDESECISEKEQSDRTLDSAEELTDAEIMLQETINAIKAKISDSEFDDSENEYITDNESQEDSNEYRVRDCSSEEEEEQLEIDKKIDDEISDDASSEEDDTLRDDNVDQKNQVLQRTNKLHDDTKNVSKKDIISKTCSTKKSAVFVKKNTNIVKDKSVKLSEKLEINKPGKNEENKTDLKTEIVKVKRSNDKRTKVNRRASTGRGVDQGGTLKKRFSLVASCIRRFEGEEKTEREYVESRSGNAKTGGSPKTERERIARRLLAEGKASNYDEAEVAASLLALKFGDVEALQAAKECSSIESALAFLQQECELCTGRFAMSQIVSMLKCIHRCCNECAKNYFTIQISDRNITDAVCPFCKEPNLKDANEDEVLEYFSNLDIQLKTLLDPPIHELFQRKLRDRTLMQDPNFKWCIQCSSGFYADPDQKRLICPDCRSVTCAQCRRPWEKQHEGITCEQFAAWKDENDPDNQAAGLAKHLADNGIDCPKCKFRYSLSRGGCMHFTCSQCKYEFCCGCGKAFMMGAKCSVSPYCAKLGLHAHHPRNCLFYLRDKEPGQLQQLLRDNGIEYDTEGPAGERKCKVQLQKETPTGVVDAVCNSDVVEGHAGLCRNHYIEYLVRKIRMIQLEPLPLLNIDDLETCVKRAGIKLPPNWQHYIEYLAGLVLKGKLDPVAIFDLNDAKQELRRRGKVPPAKDQEMSERDYLEACIQIVRKEIPLE</sequence>
<feature type="region of interest" description="Disordered" evidence="9">
    <location>
        <begin position="2841"/>
        <end position="2861"/>
    </location>
</feature>
<dbReference type="Pfam" id="PF16678">
    <property type="entry name" value="UBA_HOIP"/>
    <property type="match status" value="1"/>
</dbReference>
<feature type="compositionally biased region" description="Polar residues" evidence="9">
    <location>
        <begin position="481"/>
        <end position="491"/>
    </location>
</feature>
<feature type="compositionally biased region" description="Basic residues" evidence="9">
    <location>
        <begin position="2798"/>
        <end position="2811"/>
    </location>
</feature>
<dbReference type="InterPro" id="IPR047543">
    <property type="entry name" value="Bbox1_RNF31-like"/>
</dbReference>
<dbReference type="CDD" id="cd20351">
    <property type="entry name" value="Rcat_RBR_HOIP"/>
    <property type="match status" value="1"/>
</dbReference>
<feature type="region of interest" description="Disordered" evidence="9">
    <location>
        <begin position="602"/>
        <end position="780"/>
    </location>
</feature>
<feature type="compositionally biased region" description="Basic and acidic residues" evidence="9">
    <location>
        <begin position="470"/>
        <end position="480"/>
    </location>
</feature>
<feature type="compositionally biased region" description="Basic and acidic residues" evidence="9">
    <location>
        <begin position="1446"/>
        <end position="1503"/>
    </location>
</feature>
<protein>
    <submittedName>
        <fullName evidence="15">Uncharacterized protein LOC410237 isoform X1</fullName>
    </submittedName>
</protein>
<feature type="region of interest" description="Disordered" evidence="9">
    <location>
        <begin position="3350"/>
        <end position="3371"/>
    </location>
</feature>
<evidence type="ECO:0000256" key="7">
    <source>
        <dbReference type="ARBA" id="ARBA00022833"/>
    </source>
</evidence>